<feature type="domain" description="G-protein coupled receptors family 1 profile" evidence="10">
    <location>
        <begin position="39"/>
        <end position="294"/>
    </location>
</feature>
<keyword evidence="12" id="KW-1185">Reference proteome</keyword>
<dbReference type="PROSITE" id="PS50262">
    <property type="entry name" value="G_PROTEIN_RECEP_F1_2"/>
    <property type="match status" value="1"/>
</dbReference>
<dbReference type="InterPro" id="IPR000276">
    <property type="entry name" value="GPCR_Rhodpsn"/>
</dbReference>
<keyword evidence="2" id="KW-1003">Cell membrane</keyword>
<dbReference type="AlphaFoldDB" id="A0AAN9BWY6"/>
<feature type="transmembrane region" description="Helical" evidence="9">
    <location>
        <begin position="58"/>
        <end position="79"/>
    </location>
</feature>
<feature type="transmembrane region" description="Helical" evidence="9">
    <location>
        <begin position="138"/>
        <end position="157"/>
    </location>
</feature>
<comment type="caution">
    <text evidence="11">The sequence shown here is derived from an EMBL/GenBank/DDBJ whole genome shotgun (WGS) entry which is preliminary data.</text>
</comment>
<dbReference type="Proteomes" id="UP001374579">
    <property type="component" value="Unassembled WGS sequence"/>
</dbReference>
<feature type="transmembrane region" description="Helical" evidence="9">
    <location>
        <begin position="277"/>
        <end position="298"/>
    </location>
</feature>
<feature type="transmembrane region" description="Helical" evidence="9">
    <location>
        <begin position="91"/>
        <end position="118"/>
    </location>
</feature>
<comment type="subcellular location">
    <subcellularLocation>
        <location evidence="1">Cell membrane</location>
        <topology evidence="1">Multi-pass membrane protein</topology>
    </subcellularLocation>
</comment>
<proteinExistence type="predicted"/>
<feature type="transmembrane region" description="Helical" evidence="9">
    <location>
        <begin position="183"/>
        <end position="201"/>
    </location>
</feature>
<dbReference type="SMART" id="SM01381">
    <property type="entry name" value="7TM_GPCR_Srsx"/>
    <property type="match status" value="1"/>
</dbReference>
<dbReference type="PANTHER" id="PTHR24249:SF372">
    <property type="entry name" value="G-PROTEIN COUPLED RECEPTORS FAMILY 1 PROFILE DOMAIN-CONTAINING PROTEIN"/>
    <property type="match status" value="1"/>
</dbReference>
<keyword evidence="3 9" id="KW-0812">Transmembrane</keyword>
<keyword evidence="4 9" id="KW-1133">Transmembrane helix</keyword>
<evidence type="ECO:0000313" key="11">
    <source>
        <dbReference type="EMBL" id="KAK7112903.1"/>
    </source>
</evidence>
<feature type="transmembrane region" description="Helical" evidence="9">
    <location>
        <begin position="243"/>
        <end position="271"/>
    </location>
</feature>
<sequence length="326" mass="36602">MDSNNSSQGFPPPSVCSSDLYWRLAQLVVTLTLILVIVTNLLMLLVTWHAISTRINPYFFVSLAMSDLLTGVFVLPFHLAFAARSERGIPGHAICTFSGVTFHILQTVSLFSFFALSLDRLVSINFPLKYPNLLTRQVNVAILLVIWLMPTLMYGLIPATGLGQYVYKCWQSMCNLGPIDTNYLTVLMLLCVAVFLATYAINGRIFYIARQQQAKISNLEQQFHASTGHSLKFKARMRAARSIMMALGLFTLCWGPYYATLFCLVLFNAAVTPVTEFVLLWIAISNSYMNFFVFLATYRSFRTHFMRLVGLGNRVRGADVTTVSSS</sequence>
<dbReference type="EMBL" id="JBAMIC010000002">
    <property type="protein sequence ID" value="KAK7112903.1"/>
    <property type="molecule type" value="Genomic_DNA"/>
</dbReference>
<evidence type="ECO:0000256" key="1">
    <source>
        <dbReference type="ARBA" id="ARBA00004651"/>
    </source>
</evidence>
<feature type="transmembrane region" description="Helical" evidence="9">
    <location>
        <begin position="20"/>
        <end position="46"/>
    </location>
</feature>
<evidence type="ECO:0000256" key="9">
    <source>
        <dbReference type="SAM" id="Phobius"/>
    </source>
</evidence>
<dbReference type="PANTHER" id="PTHR24249">
    <property type="entry name" value="HISTAMINE RECEPTOR-RELATED G-PROTEIN COUPLED RECEPTOR"/>
    <property type="match status" value="1"/>
</dbReference>
<evidence type="ECO:0000313" key="12">
    <source>
        <dbReference type="Proteomes" id="UP001374579"/>
    </source>
</evidence>
<keyword evidence="7" id="KW-0675">Receptor</keyword>
<dbReference type="Pfam" id="PF00001">
    <property type="entry name" value="7tm_1"/>
    <property type="match status" value="1"/>
</dbReference>
<evidence type="ECO:0000256" key="4">
    <source>
        <dbReference type="ARBA" id="ARBA00022989"/>
    </source>
</evidence>
<evidence type="ECO:0000256" key="3">
    <source>
        <dbReference type="ARBA" id="ARBA00022692"/>
    </source>
</evidence>
<keyword evidence="8" id="KW-0807">Transducer</keyword>
<dbReference type="SUPFAM" id="SSF81321">
    <property type="entry name" value="Family A G protein-coupled receptor-like"/>
    <property type="match status" value="1"/>
</dbReference>
<organism evidence="11 12">
    <name type="scientific">Littorina saxatilis</name>
    <dbReference type="NCBI Taxonomy" id="31220"/>
    <lineage>
        <taxon>Eukaryota</taxon>
        <taxon>Metazoa</taxon>
        <taxon>Spiralia</taxon>
        <taxon>Lophotrochozoa</taxon>
        <taxon>Mollusca</taxon>
        <taxon>Gastropoda</taxon>
        <taxon>Caenogastropoda</taxon>
        <taxon>Littorinimorpha</taxon>
        <taxon>Littorinoidea</taxon>
        <taxon>Littorinidae</taxon>
        <taxon>Littorina</taxon>
    </lineage>
</organism>
<evidence type="ECO:0000256" key="7">
    <source>
        <dbReference type="ARBA" id="ARBA00023170"/>
    </source>
</evidence>
<dbReference type="InterPro" id="IPR050569">
    <property type="entry name" value="TAAR"/>
</dbReference>
<evidence type="ECO:0000259" key="10">
    <source>
        <dbReference type="PROSITE" id="PS50262"/>
    </source>
</evidence>
<evidence type="ECO:0000256" key="5">
    <source>
        <dbReference type="ARBA" id="ARBA00023040"/>
    </source>
</evidence>
<evidence type="ECO:0000256" key="2">
    <source>
        <dbReference type="ARBA" id="ARBA00022475"/>
    </source>
</evidence>
<gene>
    <name evidence="11" type="ORF">V1264_012279</name>
</gene>
<keyword evidence="5" id="KW-0297">G-protein coupled receptor</keyword>
<protein>
    <recommendedName>
        <fullName evidence="10">G-protein coupled receptors family 1 profile domain-containing protein</fullName>
    </recommendedName>
</protein>
<evidence type="ECO:0000256" key="8">
    <source>
        <dbReference type="ARBA" id="ARBA00023224"/>
    </source>
</evidence>
<keyword evidence="6 9" id="KW-0472">Membrane</keyword>
<dbReference type="GO" id="GO:0004930">
    <property type="term" value="F:G protein-coupled receptor activity"/>
    <property type="evidence" value="ECO:0007669"/>
    <property type="project" value="UniProtKB-KW"/>
</dbReference>
<dbReference type="PRINTS" id="PR00237">
    <property type="entry name" value="GPCRRHODOPSN"/>
</dbReference>
<dbReference type="InterPro" id="IPR017452">
    <property type="entry name" value="GPCR_Rhodpsn_7TM"/>
</dbReference>
<reference evidence="11 12" key="1">
    <citation type="submission" date="2024-02" db="EMBL/GenBank/DDBJ databases">
        <title>Chromosome-scale genome assembly of the rough periwinkle Littorina saxatilis.</title>
        <authorList>
            <person name="De Jode A."/>
            <person name="Faria R."/>
            <person name="Formenti G."/>
            <person name="Sims Y."/>
            <person name="Smith T.P."/>
            <person name="Tracey A."/>
            <person name="Wood J.M.D."/>
            <person name="Zagrodzka Z.B."/>
            <person name="Johannesson K."/>
            <person name="Butlin R.K."/>
            <person name="Leder E.H."/>
        </authorList>
    </citation>
    <scope>NUCLEOTIDE SEQUENCE [LARGE SCALE GENOMIC DNA]</scope>
    <source>
        <strain evidence="11">Snail1</strain>
        <tissue evidence="11">Muscle</tissue>
    </source>
</reference>
<evidence type="ECO:0000256" key="6">
    <source>
        <dbReference type="ARBA" id="ARBA00023136"/>
    </source>
</evidence>
<name>A0AAN9BWY6_9CAEN</name>
<dbReference type="CDD" id="cd00637">
    <property type="entry name" value="7tm_classA_rhodopsin-like"/>
    <property type="match status" value="1"/>
</dbReference>
<dbReference type="GO" id="GO:0005886">
    <property type="term" value="C:plasma membrane"/>
    <property type="evidence" value="ECO:0007669"/>
    <property type="project" value="UniProtKB-SubCell"/>
</dbReference>
<dbReference type="Gene3D" id="1.20.1070.10">
    <property type="entry name" value="Rhodopsin 7-helix transmembrane proteins"/>
    <property type="match status" value="1"/>
</dbReference>
<accession>A0AAN9BWY6</accession>